<dbReference type="GO" id="GO:0016020">
    <property type="term" value="C:membrane"/>
    <property type="evidence" value="ECO:0007669"/>
    <property type="project" value="TreeGrafter"/>
</dbReference>
<dbReference type="InterPro" id="IPR000073">
    <property type="entry name" value="AB_hydrolase_1"/>
</dbReference>
<dbReference type="Pfam" id="PF00561">
    <property type="entry name" value="Abhydrolase_1"/>
    <property type="match status" value="1"/>
</dbReference>
<dbReference type="OrthoDB" id="9804723at2"/>
<gene>
    <name evidence="2" type="ORF">MAE02_16570</name>
</gene>
<dbReference type="PANTHER" id="PTHR43798">
    <property type="entry name" value="MONOACYLGLYCEROL LIPASE"/>
    <property type="match status" value="1"/>
</dbReference>
<dbReference type="PANTHER" id="PTHR43798:SF33">
    <property type="entry name" value="HYDROLASE, PUTATIVE (AFU_ORTHOLOGUE AFUA_2G14860)-RELATED"/>
    <property type="match status" value="1"/>
</dbReference>
<dbReference type="InterPro" id="IPR029058">
    <property type="entry name" value="AB_hydrolase_fold"/>
</dbReference>
<keyword evidence="3" id="KW-1185">Reference proteome</keyword>
<dbReference type="Gene3D" id="3.40.50.1820">
    <property type="entry name" value="alpha/beta hydrolase"/>
    <property type="match status" value="1"/>
</dbReference>
<organism evidence="2 3">
    <name type="scientific">Microvirga aerophila</name>
    <dbReference type="NCBI Taxonomy" id="670291"/>
    <lineage>
        <taxon>Bacteria</taxon>
        <taxon>Pseudomonadati</taxon>
        <taxon>Pseudomonadota</taxon>
        <taxon>Alphaproteobacteria</taxon>
        <taxon>Hyphomicrobiales</taxon>
        <taxon>Methylobacteriaceae</taxon>
        <taxon>Microvirga</taxon>
    </lineage>
</organism>
<evidence type="ECO:0000313" key="3">
    <source>
        <dbReference type="Proteomes" id="UP000321085"/>
    </source>
</evidence>
<sequence length="152" mass="16891">MLRGYADSWFSYSRILPLLPTRLWAIVPDQRGHGGSARLLDGYAPDDFAEDALQLLDTLGIERAVVVGHSMGGFIARRIAVKAPERLVLIGSAKTAYNEATWQLLKEVETLAYPVEAGFVRVFQSSTIHRPLPADFIEQIVAESLQVLARVW</sequence>
<dbReference type="EMBL" id="BJYU01000018">
    <property type="protein sequence ID" value="GEO13961.1"/>
    <property type="molecule type" value="Genomic_DNA"/>
</dbReference>
<dbReference type="SUPFAM" id="SSF53474">
    <property type="entry name" value="alpha/beta-Hydrolases"/>
    <property type="match status" value="1"/>
</dbReference>
<protein>
    <recommendedName>
        <fullName evidence="1">AB hydrolase-1 domain-containing protein</fullName>
    </recommendedName>
</protein>
<dbReference type="InterPro" id="IPR050266">
    <property type="entry name" value="AB_hydrolase_sf"/>
</dbReference>
<dbReference type="RefSeq" id="WP_114186401.1">
    <property type="nucleotide sequence ID" value="NZ_BJYU01000018.1"/>
</dbReference>
<reference evidence="2 3" key="1">
    <citation type="submission" date="2019-07" db="EMBL/GenBank/DDBJ databases">
        <title>Whole genome shotgun sequence of Microvirga aerophila NBRC 106136.</title>
        <authorList>
            <person name="Hosoyama A."/>
            <person name="Uohara A."/>
            <person name="Ohji S."/>
            <person name="Ichikawa N."/>
        </authorList>
    </citation>
    <scope>NUCLEOTIDE SEQUENCE [LARGE SCALE GENOMIC DNA]</scope>
    <source>
        <strain evidence="2 3">NBRC 106136</strain>
    </source>
</reference>
<accession>A0A512BPR3</accession>
<comment type="caution">
    <text evidence="2">The sequence shown here is derived from an EMBL/GenBank/DDBJ whole genome shotgun (WGS) entry which is preliminary data.</text>
</comment>
<dbReference type="Proteomes" id="UP000321085">
    <property type="component" value="Unassembled WGS sequence"/>
</dbReference>
<proteinExistence type="predicted"/>
<dbReference type="AlphaFoldDB" id="A0A512BPR3"/>
<evidence type="ECO:0000259" key="1">
    <source>
        <dbReference type="Pfam" id="PF00561"/>
    </source>
</evidence>
<feature type="domain" description="AB hydrolase-1" evidence="1">
    <location>
        <begin position="4"/>
        <end position="92"/>
    </location>
</feature>
<name>A0A512BPR3_9HYPH</name>
<evidence type="ECO:0000313" key="2">
    <source>
        <dbReference type="EMBL" id="GEO13961.1"/>
    </source>
</evidence>